<sequence length="113" mass="12683">MSATITVPLDMMMIVRDRQKIACSFLSFDSTPFETISIQSPSIRRTTVPKKGPIVLLPLWDKVATAQRTCPLHRCPDYVCKSLDSEVHELSSQDQYDRRSDVTIAGSIVAKLK</sequence>
<accession>A0AAV4VQ30</accession>
<evidence type="ECO:0000313" key="1">
    <source>
        <dbReference type="EMBL" id="GIY72233.1"/>
    </source>
</evidence>
<reference evidence="1 2" key="1">
    <citation type="submission" date="2021-06" db="EMBL/GenBank/DDBJ databases">
        <title>Caerostris extrusa draft genome.</title>
        <authorList>
            <person name="Kono N."/>
            <person name="Arakawa K."/>
        </authorList>
    </citation>
    <scope>NUCLEOTIDE SEQUENCE [LARGE SCALE GENOMIC DNA]</scope>
</reference>
<name>A0AAV4VQ30_CAEEX</name>
<dbReference type="EMBL" id="BPLR01014915">
    <property type="protein sequence ID" value="GIY72233.1"/>
    <property type="molecule type" value="Genomic_DNA"/>
</dbReference>
<comment type="caution">
    <text evidence="1">The sequence shown here is derived from an EMBL/GenBank/DDBJ whole genome shotgun (WGS) entry which is preliminary data.</text>
</comment>
<dbReference type="Proteomes" id="UP001054945">
    <property type="component" value="Unassembled WGS sequence"/>
</dbReference>
<protein>
    <submittedName>
        <fullName evidence="1">Uncharacterized protein</fullName>
    </submittedName>
</protein>
<organism evidence="1 2">
    <name type="scientific">Caerostris extrusa</name>
    <name type="common">Bark spider</name>
    <name type="synonym">Caerostris bankana</name>
    <dbReference type="NCBI Taxonomy" id="172846"/>
    <lineage>
        <taxon>Eukaryota</taxon>
        <taxon>Metazoa</taxon>
        <taxon>Ecdysozoa</taxon>
        <taxon>Arthropoda</taxon>
        <taxon>Chelicerata</taxon>
        <taxon>Arachnida</taxon>
        <taxon>Araneae</taxon>
        <taxon>Araneomorphae</taxon>
        <taxon>Entelegynae</taxon>
        <taxon>Araneoidea</taxon>
        <taxon>Araneidae</taxon>
        <taxon>Caerostris</taxon>
    </lineage>
</organism>
<proteinExistence type="predicted"/>
<evidence type="ECO:0000313" key="2">
    <source>
        <dbReference type="Proteomes" id="UP001054945"/>
    </source>
</evidence>
<gene>
    <name evidence="1" type="ORF">CEXT_738321</name>
</gene>
<keyword evidence="2" id="KW-1185">Reference proteome</keyword>
<dbReference type="AlphaFoldDB" id="A0AAV4VQ30"/>